<dbReference type="GO" id="GO:0022904">
    <property type="term" value="P:respiratory electron transport chain"/>
    <property type="evidence" value="ECO:0007669"/>
    <property type="project" value="InterPro"/>
</dbReference>
<evidence type="ECO:0000256" key="2">
    <source>
        <dbReference type="ARBA" id="ARBA00004141"/>
    </source>
</evidence>
<dbReference type="GO" id="GO:0045275">
    <property type="term" value="C:respiratory chain complex III"/>
    <property type="evidence" value="ECO:0007669"/>
    <property type="project" value="InterPro"/>
</dbReference>
<evidence type="ECO:0000256" key="1">
    <source>
        <dbReference type="ARBA" id="ARBA00002444"/>
    </source>
</evidence>
<comment type="caution">
    <text evidence="20">The sequence shown here is derived from an EMBL/GenBank/DDBJ whole genome shotgun (WGS) entry which is preliminary data.</text>
</comment>
<protein>
    <recommendedName>
        <fullName evidence="4 16">Cytochrome b</fullName>
    </recommendedName>
</protein>
<comment type="subcellular location">
    <subcellularLocation>
        <location evidence="2">Membrane</location>
        <topology evidence="2">Multi-pass membrane protein</topology>
    </subcellularLocation>
</comment>
<evidence type="ECO:0000256" key="17">
    <source>
        <dbReference type="SAM" id="Phobius"/>
    </source>
</evidence>
<evidence type="ECO:0000256" key="14">
    <source>
        <dbReference type="PIRSR" id="PIRSR038885-1"/>
    </source>
</evidence>
<dbReference type="Proteomes" id="UP000283458">
    <property type="component" value="Unassembled WGS sequence"/>
</dbReference>
<evidence type="ECO:0000256" key="9">
    <source>
        <dbReference type="ARBA" id="ARBA00022723"/>
    </source>
</evidence>
<reference evidence="20 21" key="1">
    <citation type="submission" date="2018-09" db="EMBL/GenBank/DDBJ databases">
        <authorList>
            <person name="Zhu H."/>
        </authorList>
    </citation>
    <scope>NUCLEOTIDE SEQUENCE [LARGE SCALE GENOMIC DNA]</scope>
    <source>
        <strain evidence="20 21">K2W22B-5</strain>
    </source>
</reference>
<keyword evidence="8 16" id="KW-0812">Transmembrane</keyword>
<feature type="transmembrane region" description="Helical" evidence="17">
    <location>
        <begin position="246"/>
        <end position="267"/>
    </location>
</feature>
<dbReference type="Pfam" id="PF00032">
    <property type="entry name" value="Cytochrom_B_C"/>
    <property type="match status" value="1"/>
</dbReference>
<keyword evidence="11 17" id="KW-1133">Transmembrane helix</keyword>
<feature type="transmembrane region" description="Helical" evidence="17">
    <location>
        <begin position="42"/>
        <end position="66"/>
    </location>
</feature>
<feature type="transmembrane region" description="Helical" evidence="17">
    <location>
        <begin position="127"/>
        <end position="148"/>
    </location>
</feature>
<keyword evidence="12 15" id="KW-0408">Iron</keyword>
<evidence type="ECO:0000256" key="7">
    <source>
        <dbReference type="ARBA" id="ARBA00022660"/>
    </source>
</evidence>
<feature type="transmembrane region" description="Helical" evidence="17">
    <location>
        <begin position="193"/>
        <end position="214"/>
    </location>
</feature>
<dbReference type="EMBL" id="QYUL01000002">
    <property type="protein sequence ID" value="RJF80977.1"/>
    <property type="molecule type" value="Genomic_DNA"/>
</dbReference>
<dbReference type="InterPro" id="IPR048259">
    <property type="entry name" value="Cytochrome_b_N_euk/bac"/>
</dbReference>
<feature type="transmembrane region" description="Helical" evidence="17">
    <location>
        <begin position="94"/>
        <end position="115"/>
    </location>
</feature>
<organism evidence="20 21">
    <name type="scientific">Azospirillum cavernae</name>
    <dbReference type="NCBI Taxonomy" id="2320860"/>
    <lineage>
        <taxon>Bacteria</taxon>
        <taxon>Pseudomonadati</taxon>
        <taxon>Pseudomonadota</taxon>
        <taxon>Alphaproteobacteria</taxon>
        <taxon>Rhodospirillales</taxon>
        <taxon>Azospirillaceae</taxon>
        <taxon>Azospirillum</taxon>
    </lineage>
</organism>
<comment type="function">
    <text evidence="1 16">Component of the ubiquinol-cytochrome c reductase complex (complex III or cytochrome b-c1 complex), which is a respiratory chain that generates an electrochemical potential coupled to ATP synthesis.</text>
</comment>
<comment type="similarity">
    <text evidence="16">Belongs to the cytochrome b family.</text>
</comment>
<dbReference type="PROSITE" id="PS51002">
    <property type="entry name" value="CYTB_NTER"/>
    <property type="match status" value="1"/>
</dbReference>
<dbReference type="AlphaFoldDB" id="A0A418VUY9"/>
<dbReference type="GO" id="GO:0008121">
    <property type="term" value="F:quinol-cytochrome-c reductase activity"/>
    <property type="evidence" value="ECO:0007669"/>
    <property type="project" value="InterPro"/>
</dbReference>
<name>A0A418VUY9_9PROT</name>
<keyword evidence="13 17" id="KW-0472">Membrane</keyword>
<dbReference type="RefSeq" id="WP_119832406.1">
    <property type="nucleotide sequence ID" value="NZ_QYUL01000002.1"/>
</dbReference>
<keyword evidence="6 15" id="KW-0349">Heme</keyword>
<comment type="cofactor">
    <cofactor evidence="15">
        <name>heme</name>
        <dbReference type="ChEBI" id="CHEBI:30413"/>
    </cofactor>
    <text evidence="15">Binds 2 heme groups non-covalently.</text>
</comment>
<keyword evidence="10 16" id="KW-0249">Electron transport</keyword>
<dbReference type="PANTHER" id="PTHR19271">
    <property type="entry name" value="CYTOCHROME B"/>
    <property type="match status" value="1"/>
</dbReference>
<dbReference type="Pfam" id="PF00033">
    <property type="entry name" value="Cytochrome_B"/>
    <property type="match status" value="1"/>
</dbReference>
<evidence type="ECO:0000256" key="13">
    <source>
        <dbReference type="ARBA" id="ARBA00023136"/>
    </source>
</evidence>
<feature type="binding site" description="axial binding residue" evidence="15">
    <location>
        <position position="96"/>
    </location>
    <ligand>
        <name>heme b</name>
        <dbReference type="ChEBI" id="CHEBI:60344"/>
        <label>b562</label>
    </ligand>
    <ligandPart>
        <name>Fe</name>
        <dbReference type="ChEBI" id="CHEBI:18248"/>
    </ligandPart>
</feature>
<evidence type="ECO:0000256" key="4">
    <source>
        <dbReference type="ARBA" id="ARBA00013531"/>
    </source>
</evidence>
<evidence type="ECO:0000256" key="3">
    <source>
        <dbReference type="ARBA" id="ARBA00011649"/>
    </source>
</evidence>
<feature type="transmembrane region" description="Helical" evidence="17">
    <location>
        <begin position="304"/>
        <end position="324"/>
    </location>
</feature>
<evidence type="ECO:0000256" key="15">
    <source>
        <dbReference type="PIRSR" id="PIRSR038885-2"/>
    </source>
</evidence>
<sequence>MAQAQASKFKNPLVNWIDSRLPIFTMLDHEYNHYPMPRNVNYLWAFGAIAGIMLVVMIATGLFLAMQYSSHTSLAFDSVERIMRDVNYGWLLRYVHANGASMFFIAVYIHMFRGLYYGSYKAPREILWILGVIIFLVMMGTAFMGYVLPWGQMSFWGATVITNLFSAFPIVGDPIVTLLWGGFSVDNPTLNRFFALHFLLPFVLLGLVILHTAALHVCGSNNPLGIEPKGPQDTVPFNPYVTLKDGFAVVVFFIVFAAFVFFMPNYMGHPDNYIPANPLVTPAHIVPEWYFLPFYAILRAIPDKLGGVIAMFGSIALLLVLPWLDTSKVRSCKFRPIYRQFFWILAIDGLVLGYAGAMPAEGSWLLIARIGTFYYFFHFLVLLPVLGKLERPLPLPNSISEAVLKGGAHAKPMEKA</sequence>
<evidence type="ECO:0000256" key="11">
    <source>
        <dbReference type="ARBA" id="ARBA00022989"/>
    </source>
</evidence>
<keyword evidence="7 16" id="KW-0679">Respiratory chain</keyword>
<proteinExistence type="inferred from homology"/>
<comment type="subunit">
    <text evidence="3 16">The main subunits of complex b-c1 are: cytochrome b, cytochrome c1 and the Rieske protein.</text>
</comment>
<feature type="domain" description="Cytochrome b/b6 C-terminal region profile" evidence="19">
    <location>
        <begin position="227"/>
        <end position="397"/>
    </location>
</feature>
<dbReference type="FunFam" id="1.20.810.10:FF:000004">
    <property type="entry name" value="Cytochrome b"/>
    <property type="match status" value="1"/>
</dbReference>
<evidence type="ECO:0000256" key="8">
    <source>
        <dbReference type="ARBA" id="ARBA00022692"/>
    </source>
</evidence>
<feature type="binding site" evidence="14">
    <location>
        <position position="216"/>
    </location>
    <ligand>
        <name>a ubiquinone</name>
        <dbReference type="ChEBI" id="CHEBI:16389"/>
    </ligand>
</feature>
<feature type="binding site" description="axial binding residue" evidence="15">
    <location>
        <position position="110"/>
    </location>
    <ligand>
        <name>heme b</name>
        <dbReference type="ChEBI" id="CHEBI:60344"/>
        <label>b566</label>
    </ligand>
    <ligandPart>
        <name>Fe</name>
        <dbReference type="ChEBI" id="CHEBI:18248"/>
    </ligandPart>
</feature>
<evidence type="ECO:0000259" key="18">
    <source>
        <dbReference type="PROSITE" id="PS51002"/>
    </source>
</evidence>
<evidence type="ECO:0000256" key="5">
    <source>
        <dbReference type="ARBA" id="ARBA00022448"/>
    </source>
</evidence>
<evidence type="ECO:0000313" key="20">
    <source>
        <dbReference type="EMBL" id="RJF80977.1"/>
    </source>
</evidence>
<gene>
    <name evidence="20" type="ORF">D3877_12145</name>
</gene>
<dbReference type="GO" id="GO:0046872">
    <property type="term" value="F:metal ion binding"/>
    <property type="evidence" value="ECO:0007669"/>
    <property type="project" value="UniProtKB-KW"/>
</dbReference>
<feature type="domain" description="Cytochrome b/b6 N-terminal region profile" evidence="18">
    <location>
        <begin position="13"/>
        <end position="224"/>
    </location>
</feature>
<evidence type="ECO:0000259" key="19">
    <source>
        <dbReference type="PROSITE" id="PS51003"/>
    </source>
</evidence>
<dbReference type="SUPFAM" id="SSF81648">
    <property type="entry name" value="a domain/subunit of cytochrome bc1 complex (Ubiquinol-cytochrome c reductase)"/>
    <property type="match status" value="1"/>
</dbReference>
<dbReference type="OrthoDB" id="9804503at2"/>
<accession>A0A418VUY9</accession>
<keyword evidence="21" id="KW-1185">Reference proteome</keyword>
<dbReference type="InterPro" id="IPR005797">
    <property type="entry name" value="Cyt_b/b6_N"/>
</dbReference>
<feature type="transmembrane region" description="Helical" evidence="17">
    <location>
        <begin position="154"/>
        <end position="181"/>
    </location>
</feature>
<keyword evidence="5 16" id="KW-0813">Transport</keyword>
<dbReference type="GO" id="GO:0016491">
    <property type="term" value="F:oxidoreductase activity"/>
    <property type="evidence" value="ECO:0007669"/>
    <property type="project" value="InterPro"/>
</dbReference>
<dbReference type="CDD" id="cd00290">
    <property type="entry name" value="cytochrome_b_C"/>
    <property type="match status" value="1"/>
</dbReference>
<evidence type="ECO:0000256" key="6">
    <source>
        <dbReference type="ARBA" id="ARBA00022617"/>
    </source>
</evidence>
<dbReference type="InterPro" id="IPR030689">
    <property type="entry name" value="Cytochrome_b"/>
</dbReference>
<evidence type="ECO:0000256" key="16">
    <source>
        <dbReference type="RuleBase" id="RU003385"/>
    </source>
</evidence>
<evidence type="ECO:0000313" key="21">
    <source>
        <dbReference type="Proteomes" id="UP000283458"/>
    </source>
</evidence>
<evidence type="ECO:0000256" key="12">
    <source>
        <dbReference type="ARBA" id="ARBA00023004"/>
    </source>
</evidence>
<dbReference type="InterPro" id="IPR036150">
    <property type="entry name" value="Cyt_b/b6_C_sf"/>
</dbReference>
<evidence type="ECO:0000256" key="10">
    <source>
        <dbReference type="ARBA" id="ARBA00022982"/>
    </source>
</evidence>
<feature type="transmembrane region" description="Helical" evidence="17">
    <location>
        <begin position="336"/>
        <end position="357"/>
    </location>
</feature>
<dbReference type="CDD" id="cd00284">
    <property type="entry name" value="Cytochrome_b_N"/>
    <property type="match status" value="1"/>
</dbReference>
<dbReference type="Gene3D" id="1.20.810.10">
    <property type="entry name" value="Cytochrome Bc1 Complex, Chain C"/>
    <property type="match status" value="1"/>
</dbReference>
<feature type="binding site" description="axial binding residue" evidence="15">
    <location>
        <position position="211"/>
    </location>
    <ligand>
        <name>heme b</name>
        <dbReference type="ChEBI" id="CHEBI:60344"/>
        <label>b566</label>
    </ligand>
    <ligandPart>
        <name>Fe</name>
        <dbReference type="ChEBI" id="CHEBI:18248"/>
    </ligandPart>
</feature>
<dbReference type="PANTHER" id="PTHR19271:SF16">
    <property type="entry name" value="CYTOCHROME B"/>
    <property type="match status" value="1"/>
</dbReference>
<dbReference type="PROSITE" id="PS51003">
    <property type="entry name" value="CYTB_CTER"/>
    <property type="match status" value="1"/>
</dbReference>
<feature type="transmembrane region" description="Helical" evidence="17">
    <location>
        <begin position="363"/>
        <end position="386"/>
    </location>
</feature>
<dbReference type="InterPro" id="IPR027387">
    <property type="entry name" value="Cytb/b6-like_sf"/>
</dbReference>
<dbReference type="InterPro" id="IPR005798">
    <property type="entry name" value="Cyt_b/b6_C"/>
</dbReference>
<dbReference type="SUPFAM" id="SSF81342">
    <property type="entry name" value="Transmembrane di-heme cytochromes"/>
    <property type="match status" value="1"/>
</dbReference>
<keyword evidence="9 15" id="KW-0479">Metal-binding</keyword>
<feature type="binding site" description="axial binding residue" evidence="15">
    <location>
        <position position="197"/>
    </location>
    <ligand>
        <name>heme b</name>
        <dbReference type="ChEBI" id="CHEBI:60344"/>
        <label>b562</label>
    </ligand>
    <ligandPart>
        <name>Fe</name>
        <dbReference type="ChEBI" id="CHEBI:18248"/>
    </ligandPart>
</feature>
<dbReference type="InterPro" id="IPR016174">
    <property type="entry name" value="Di-haem_cyt_TM"/>
</dbReference>
<comment type="cofactor">
    <cofactor evidence="16">
        <name>heme b</name>
        <dbReference type="ChEBI" id="CHEBI:60344"/>
    </cofactor>
    <text evidence="16">Binds 2 heme groups non-covalently.</text>
</comment>
<dbReference type="PIRSF" id="PIRSF038885">
    <property type="entry name" value="COB"/>
    <property type="match status" value="1"/>
</dbReference>
<dbReference type="InterPro" id="IPR048260">
    <property type="entry name" value="Cytochrome_b_C_euk/bac"/>
</dbReference>